<dbReference type="FunFam" id="3.30.70.330:FF:000698">
    <property type="entry name" value="33 kDa ribonucleoprotein, chloroplastic"/>
    <property type="match status" value="1"/>
</dbReference>
<evidence type="ECO:0000256" key="15">
    <source>
        <dbReference type="SAM" id="MobiDB-lite"/>
    </source>
</evidence>
<feature type="compositionally biased region" description="Polar residues" evidence="15">
    <location>
        <begin position="140"/>
        <end position="163"/>
    </location>
</feature>
<dbReference type="InterPro" id="IPR000504">
    <property type="entry name" value="RRM_dom"/>
</dbReference>
<keyword evidence="7 13" id="KW-0694">RNA-binding</keyword>
<dbReference type="GO" id="GO:0003729">
    <property type="term" value="F:mRNA binding"/>
    <property type="evidence" value="ECO:0007669"/>
    <property type="project" value="TreeGrafter"/>
</dbReference>
<comment type="similarity">
    <text evidence="14">Belongs to the NFYA/HAP2 subunit family.</text>
</comment>
<organism evidence="17 18">
    <name type="scientific">Gossypium anomalum</name>
    <dbReference type="NCBI Taxonomy" id="47600"/>
    <lineage>
        <taxon>Eukaryota</taxon>
        <taxon>Viridiplantae</taxon>
        <taxon>Streptophyta</taxon>
        <taxon>Embryophyta</taxon>
        <taxon>Tracheophyta</taxon>
        <taxon>Spermatophyta</taxon>
        <taxon>Magnoliopsida</taxon>
        <taxon>eudicotyledons</taxon>
        <taxon>Gunneridae</taxon>
        <taxon>Pentapetalae</taxon>
        <taxon>rosids</taxon>
        <taxon>malvids</taxon>
        <taxon>Malvales</taxon>
        <taxon>Malvaceae</taxon>
        <taxon>Malvoideae</taxon>
        <taxon>Gossypium</taxon>
    </lineage>
</organism>
<reference evidence="17 18" key="1">
    <citation type="journal article" date="2021" name="bioRxiv">
        <title>The Gossypium anomalum genome as a resource for cotton improvement and evolutionary analysis of hybrid incompatibility.</title>
        <authorList>
            <person name="Grover C.E."/>
            <person name="Yuan D."/>
            <person name="Arick M.A."/>
            <person name="Miller E.R."/>
            <person name="Hu G."/>
            <person name="Peterson D.G."/>
            <person name="Wendel J.F."/>
            <person name="Udall J.A."/>
        </authorList>
    </citation>
    <scope>NUCLEOTIDE SEQUENCE [LARGE SCALE GENOMIC DNA]</scope>
    <source>
        <strain evidence="17">JFW-Udall</strain>
        <tissue evidence="17">Leaf</tissue>
    </source>
</reference>
<evidence type="ECO:0000256" key="6">
    <source>
        <dbReference type="ARBA" id="ARBA00022737"/>
    </source>
</evidence>
<evidence type="ECO:0000256" key="9">
    <source>
        <dbReference type="ARBA" id="ARBA00023125"/>
    </source>
</evidence>
<keyword evidence="3" id="KW-0150">Chloroplast</keyword>
<evidence type="ECO:0000256" key="10">
    <source>
        <dbReference type="ARBA" id="ARBA00023163"/>
    </source>
</evidence>
<comment type="function">
    <text evidence="14">Component of the sequence-specific heterotrimeric transcription factor (NF-Y) which specifically recognizes a 5'-CCAAT-3' box motif found in the promoters of its target genes.</text>
</comment>
<keyword evidence="6" id="KW-0677">Repeat</keyword>
<dbReference type="PROSITE" id="PS50102">
    <property type="entry name" value="RRM"/>
    <property type="match status" value="2"/>
</dbReference>
<evidence type="ECO:0000259" key="16">
    <source>
        <dbReference type="PROSITE" id="PS50102"/>
    </source>
</evidence>
<evidence type="ECO:0000256" key="14">
    <source>
        <dbReference type="RuleBase" id="RU367155"/>
    </source>
</evidence>
<dbReference type="SUPFAM" id="SSF54928">
    <property type="entry name" value="RNA-binding domain, RBD"/>
    <property type="match status" value="2"/>
</dbReference>
<evidence type="ECO:0000256" key="1">
    <source>
        <dbReference type="ARBA" id="ARBA00004123"/>
    </source>
</evidence>
<feature type="region of interest" description="Disordered" evidence="15">
    <location>
        <begin position="77"/>
        <end position="99"/>
    </location>
</feature>
<gene>
    <name evidence="17" type="ORF">CXB51_003227</name>
</gene>
<evidence type="ECO:0000256" key="3">
    <source>
        <dbReference type="ARBA" id="ARBA00022528"/>
    </source>
</evidence>
<dbReference type="CDD" id="cd21608">
    <property type="entry name" value="RRM2_NsCP33_like"/>
    <property type="match status" value="1"/>
</dbReference>
<dbReference type="SMART" id="SM00521">
    <property type="entry name" value="CBF"/>
    <property type="match status" value="1"/>
</dbReference>
<evidence type="ECO:0000256" key="8">
    <source>
        <dbReference type="ARBA" id="ARBA00023015"/>
    </source>
</evidence>
<dbReference type="GO" id="GO:0003677">
    <property type="term" value="F:DNA binding"/>
    <property type="evidence" value="ECO:0007669"/>
    <property type="project" value="UniProtKB-KW"/>
</dbReference>
<comment type="subunit">
    <text evidence="14">Heterotrimer.</text>
</comment>
<keyword evidence="18" id="KW-1185">Reference proteome</keyword>
<proteinExistence type="inferred from homology"/>
<accession>A0A8J5ZGU4</accession>
<dbReference type="PANTHER" id="PTHR48025:SF11">
    <property type="entry name" value="RNA-BINDING PROTEIN CP33, CHLOROPLASTIC"/>
    <property type="match status" value="1"/>
</dbReference>
<evidence type="ECO:0000256" key="2">
    <source>
        <dbReference type="ARBA" id="ARBA00004229"/>
    </source>
</evidence>
<feature type="domain" description="RRM" evidence="16">
    <location>
        <begin position="472"/>
        <end position="550"/>
    </location>
</feature>
<dbReference type="GO" id="GO:0006397">
    <property type="term" value="P:mRNA processing"/>
    <property type="evidence" value="ECO:0007669"/>
    <property type="project" value="UniProtKB-KW"/>
</dbReference>
<dbReference type="InterPro" id="IPR001289">
    <property type="entry name" value="NFYA"/>
</dbReference>
<comment type="subcellular location">
    <subcellularLocation>
        <location evidence="1 14">Nucleus</location>
    </subcellularLocation>
    <subcellularLocation>
        <location evidence="2">Plastid</location>
        <location evidence="2">Chloroplast</location>
    </subcellularLocation>
</comment>
<evidence type="ECO:0000256" key="13">
    <source>
        <dbReference type="PROSITE-ProRule" id="PRU00176"/>
    </source>
</evidence>
<feature type="region of interest" description="Disordered" evidence="15">
    <location>
        <begin position="327"/>
        <end position="352"/>
    </location>
</feature>
<sequence length="574" mass="63314">MDRGYGVFPTFGPQNSGRVMLPLNLATEDGPIYVNARQYNGIIRRQRYRAKAALETKVTKARKPYLHYSRHLHAVRRPRGNGGRFLNTKSSNTGKDGMGMMKANEGQLSRLTGSQISQVLQSDSGTINSYKEPNGGGSHFQGQRGEQQHVFQGRSQQVGCNSSNQRDQVSVARQIILGSSHLKLFFTTLNAIALLEKILPTLIHLPAISHFICFQNIPFLFIVSIGHPFLLFGEICQLLHSMAAGVAAVSSSLYNNTKPSSLFSSSIHFLPSRLSSKQLKPSNLKPKASIPFLCLLTYLSHVCPAFQQLLTASKLLKMTKAVEKNTQKQKLKTLRTTTTEEAEEDKVSESGGEEGKLYVGNLPYSMTSSELTEIFSEAGSVAKVEIVYDRVTDRSRGFGFVTMGSVDEAKEAIRLFDGSIQLDYMIIRFTIEGKSEGRTVKVNFPEVPRGGEREVMGPRIRRSYTSFIDSPYKIYAGNLGWRVTSEGLRDAFASQPGLLSAKVIYEKDTGRSRGFGFISFESAETVESALSAMNGVEVEGRPLRLNMAADRAPRTPLPAENSLERSELVSGVTV</sequence>
<dbReference type="GO" id="GO:0005634">
    <property type="term" value="C:nucleus"/>
    <property type="evidence" value="ECO:0007669"/>
    <property type="project" value="UniProtKB-SubCell"/>
</dbReference>
<dbReference type="SMART" id="SM00360">
    <property type="entry name" value="RRM"/>
    <property type="match status" value="2"/>
</dbReference>
<dbReference type="GO" id="GO:1990904">
    <property type="term" value="C:ribonucleoprotein complex"/>
    <property type="evidence" value="ECO:0007669"/>
    <property type="project" value="UniProtKB-KW"/>
</dbReference>
<dbReference type="GO" id="GO:1901259">
    <property type="term" value="P:chloroplast rRNA processing"/>
    <property type="evidence" value="ECO:0007669"/>
    <property type="project" value="TreeGrafter"/>
</dbReference>
<dbReference type="EMBL" id="JAHUZN010000002">
    <property type="protein sequence ID" value="KAG8501137.1"/>
    <property type="molecule type" value="Genomic_DNA"/>
</dbReference>
<keyword evidence="10 14" id="KW-0804">Transcription</keyword>
<evidence type="ECO:0000256" key="5">
    <source>
        <dbReference type="ARBA" id="ARBA00022664"/>
    </source>
</evidence>
<evidence type="ECO:0000256" key="11">
    <source>
        <dbReference type="ARBA" id="ARBA00023242"/>
    </source>
</evidence>
<keyword evidence="4" id="KW-0934">Plastid</keyword>
<feature type="region of interest" description="Disordered" evidence="15">
    <location>
        <begin position="130"/>
        <end position="163"/>
    </location>
</feature>
<dbReference type="Pfam" id="PF02045">
    <property type="entry name" value="CBFB_NFYA"/>
    <property type="match status" value="1"/>
</dbReference>
<name>A0A8J5ZGU4_9ROSI</name>
<keyword evidence="11 14" id="KW-0539">Nucleus</keyword>
<evidence type="ECO:0000256" key="7">
    <source>
        <dbReference type="ARBA" id="ARBA00022884"/>
    </source>
</evidence>
<evidence type="ECO:0000256" key="4">
    <source>
        <dbReference type="ARBA" id="ARBA00022640"/>
    </source>
</evidence>
<feature type="domain" description="RRM" evidence="16">
    <location>
        <begin position="355"/>
        <end position="447"/>
    </location>
</feature>
<dbReference type="PROSITE" id="PS51152">
    <property type="entry name" value="NFYA_HAP2_2"/>
    <property type="match status" value="1"/>
</dbReference>
<dbReference type="InterPro" id="IPR048289">
    <property type="entry name" value="RRM2_NsCP33-like"/>
</dbReference>
<dbReference type="Pfam" id="PF00076">
    <property type="entry name" value="RRM_1"/>
    <property type="match status" value="2"/>
</dbReference>
<dbReference type="Gene3D" id="6.10.250.2430">
    <property type="match status" value="1"/>
</dbReference>
<comment type="caution">
    <text evidence="17">The sequence shown here is derived from an EMBL/GenBank/DDBJ whole genome shotgun (WGS) entry which is preliminary data.</text>
</comment>
<keyword evidence="9 14" id="KW-0238">DNA-binding</keyword>
<dbReference type="PANTHER" id="PTHR48025">
    <property type="entry name" value="OS02G0815200 PROTEIN"/>
    <property type="match status" value="1"/>
</dbReference>
<evidence type="ECO:0000313" key="17">
    <source>
        <dbReference type="EMBL" id="KAG8501137.1"/>
    </source>
</evidence>
<dbReference type="GO" id="GO:0009535">
    <property type="term" value="C:chloroplast thylakoid membrane"/>
    <property type="evidence" value="ECO:0007669"/>
    <property type="project" value="TreeGrafter"/>
</dbReference>
<dbReference type="AlphaFoldDB" id="A0A8J5ZGU4"/>
<evidence type="ECO:0000256" key="12">
    <source>
        <dbReference type="ARBA" id="ARBA00023274"/>
    </source>
</evidence>
<evidence type="ECO:0000313" key="18">
    <source>
        <dbReference type="Proteomes" id="UP000701853"/>
    </source>
</evidence>
<dbReference type="OrthoDB" id="439808at2759"/>
<dbReference type="InterPro" id="IPR012677">
    <property type="entry name" value="Nucleotide-bd_a/b_plait_sf"/>
</dbReference>
<dbReference type="GO" id="GO:0003700">
    <property type="term" value="F:DNA-binding transcription factor activity"/>
    <property type="evidence" value="ECO:0007669"/>
    <property type="project" value="UniProtKB-UniRule"/>
</dbReference>
<protein>
    <recommendedName>
        <fullName evidence="14">Nuclear transcription factor Y subunit</fullName>
    </recommendedName>
</protein>
<dbReference type="Proteomes" id="UP000701853">
    <property type="component" value="Chromosome 2"/>
</dbReference>
<dbReference type="PRINTS" id="PR00616">
    <property type="entry name" value="CCAATSUBUNTB"/>
</dbReference>
<keyword evidence="8 14" id="KW-0805">Transcription regulation</keyword>
<dbReference type="InterPro" id="IPR035979">
    <property type="entry name" value="RBD_domain_sf"/>
</dbReference>
<keyword evidence="12" id="KW-0687">Ribonucleoprotein</keyword>
<dbReference type="InterPro" id="IPR050502">
    <property type="entry name" value="Euk_RNA-bind_prot"/>
</dbReference>
<dbReference type="Gene3D" id="3.30.70.330">
    <property type="match status" value="2"/>
</dbReference>
<keyword evidence="5" id="KW-0507">mRNA processing</keyword>